<feature type="domain" description="RING-type" evidence="2">
    <location>
        <begin position="327"/>
        <end position="383"/>
    </location>
</feature>
<dbReference type="GO" id="GO:0008270">
    <property type="term" value="F:zinc ion binding"/>
    <property type="evidence" value="ECO:0007669"/>
    <property type="project" value="UniProtKB-KW"/>
</dbReference>
<organism evidence="3 4">
    <name type="scientific">Phytophthora boehmeriae</name>
    <dbReference type="NCBI Taxonomy" id="109152"/>
    <lineage>
        <taxon>Eukaryota</taxon>
        <taxon>Sar</taxon>
        <taxon>Stramenopiles</taxon>
        <taxon>Oomycota</taxon>
        <taxon>Peronosporomycetes</taxon>
        <taxon>Peronosporales</taxon>
        <taxon>Peronosporaceae</taxon>
        <taxon>Phytophthora</taxon>
    </lineage>
</organism>
<comment type="caution">
    <text evidence="3">The sequence shown here is derived from an EMBL/GenBank/DDBJ whole genome shotgun (WGS) entry which is preliminary data.</text>
</comment>
<dbReference type="EMBL" id="JAGDFL010000765">
    <property type="protein sequence ID" value="KAG7381675.1"/>
    <property type="molecule type" value="Genomic_DNA"/>
</dbReference>
<sequence length="392" mass="43010">MAFRGVLLQLKEDESDAGFRVVSPDAELALPPRPVSGKEPPLTKWSQQKLVIADSVTKKLLQVARLATVMPQRDEKSVLWGVAAPFPAPEHRTVGAVPLASYKDVPDAVKSTHVPTAAASVEADASSLAAAVASTSMIATPTSVQGRPLRTLKGVQAKRLCYCFHFRSDFEYDLFARTLDAFTRMQRYALLKSSVLMEMEINYEQKQRQEQLLKLQAAANKNKVAGKKLLEVNGKPQQVKKHGTATLAQQKSKAKIATVTTPSKMVCVLCRMQRKPDGPEYPKHPFVLKDGKGEEVHTCKVCLQRVLQLRLKSSGIQAAEGGSDNYCGLCAHSTETMGPKTVKACTHEMCSRIYCATCIEKLIGKAQAHKVWRTKSWLCPNCSTLEGGAYAR</sequence>
<accession>A0A8T1VK74</accession>
<keyword evidence="1" id="KW-0862">Zinc</keyword>
<evidence type="ECO:0000313" key="4">
    <source>
        <dbReference type="Proteomes" id="UP000693981"/>
    </source>
</evidence>
<name>A0A8T1VK74_9STRA</name>
<protein>
    <recommendedName>
        <fullName evidence="2">RING-type domain-containing protein</fullName>
    </recommendedName>
</protein>
<dbReference type="CDD" id="cd11725">
    <property type="entry name" value="ADDz_Dnmt3"/>
    <property type="match status" value="1"/>
</dbReference>
<gene>
    <name evidence="3" type="ORF">PHYBOEH_010815</name>
</gene>
<proteinExistence type="predicted"/>
<dbReference type="PROSITE" id="PS50089">
    <property type="entry name" value="ZF_RING_2"/>
    <property type="match status" value="1"/>
</dbReference>
<evidence type="ECO:0000256" key="1">
    <source>
        <dbReference type="PROSITE-ProRule" id="PRU00175"/>
    </source>
</evidence>
<keyword evidence="4" id="KW-1185">Reference proteome</keyword>
<dbReference type="AlphaFoldDB" id="A0A8T1VK74"/>
<dbReference type="OrthoDB" id="422362at2759"/>
<evidence type="ECO:0000313" key="3">
    <source>
        <dbReference type="EMBL" id="KAG7381675.1"/>
    </source>
</evidence>
<keyword evidence="1" id="KW-0479">Metal-binding</keyword>
<keyword evidence="1" id="KW-0863">Zinc-finger</keyword>
<dbReference type="Proteomes" id="UP000693981">
    <property type="component" value="Unassembled WGS sequence"/>
</dbReference>
<dbReference type="InterPro" id="IPR001841">
    <property type="entry name" value="Znf_RING"/>
</dbReference>
<evidence type="ECO:0000259" key="2">
    <source>
        <dbReference type="PROSITE" id="PS50089"/>
    </source>
</evidence>
<reference evidence="3" key="1">
    <citation type="submission" date="2021-02" db="EMBL/GenBank/DDBJ databases">
        <authorList>
            <person name="Palmer J.M."/>
        </authorList>
    </citation>
    <scope>NUCLEOTIDE SEQUENCE</scope>
    <source>
        <strain evidence="3">SCRP23</strain>
    </source>
</reference>